<dbReference type="SUPFAM" id="SSF51621">
    <property type="entry name" value="Phosphoenolpyruvate/pyruvate domain"/>
    <property type="match status" value="1"/>
</dbReference>
<organism evidence="2">
    <name type="scientific">marine metagenome</name>
    <dbReference type="NCBI Taxonomy" id="408172"/>
    <lineage>
        <taxon>unclassified sequences</taxon>
        <taxon>metagenomes</taxon>
        <taxon>ecological metagenomes</taxon>
    </lineage>
</organism>
<dbReference type="PANTHER" id="PTHR30523:SF6">
    <property type="entry name" value="PHOSPHOENOLPYRUVATE CARBOXYLASE"/>
    <property type="match status" value="1"/>
</dbReference>
<proteinExistence type="predicted"/>
<dbReference type="EMBL" id="UINC01115813">
    <property type="protein sequence ID" value="SVC87111.1"/>
    <property type="molecule type" value="Genomic_DNA"/>
</dbReference>
<dbReference type="PANTHER" id="PTHR30523">
    <property type="entry name" value="PHOSPHOENOLPYRUVATE CARBOXYLASE"/>
    <property type="match status" value="1"/>
</dbReference>
<accession>A0A382QS01</accession>
<dbReference type="Pfam" id="PF00311">
    <property type="entry name" value="PEPcase"/>
    <property type="match status" value="1"/>
</dbReference>
<feature type="non-terminal residue" evidence="2">
    <location>
        <position position="329"/>
    </location>
</feature>
<feature type="non-terminal residue" evidence="2">
    <location>
        <position position="1"/>
    </location>
</feature>
<evidence type="ECO:0008006" key="3">
    <source>
        <dbReference type="Google" id="ProtNLM"/>
    </source>
</evidence>
<dbReference type="InterPro" id="IPR021135">
    <property type="entry name" value="PEP_COase"/>
</dbReference>
<dbReference type="PROSITE" id="PS00781">
    <property type="entry name" value="PEPCASE_1"/>
    <property type="match status" value="1"/>
</dbReference>
<dbReference type="InterPro" id="IPR018129">
    <property type="entry name" value="PEP_COase_Lys_AS"/>
</dbReference>
<protein>
    <recommendedName>
        <fullName evidence="3">Phosphoenolpyruvate carboxylase</fullName>
    </recommendedName>
</protein>
<reference evidence="2" key="1">
    <citation type="submission" date="2018-05" db="EMBL/GenBank/DDBJ databases">
        <authorList>
            <person name="Lanie J.A."/>
            <person name="Ng W.-L."/>
            <person name="Kazmierczak K.M."/>
            <person name="Andrzejewski T.M."/>
            <person name="Davidsen T.M."/>
            <person name="Wayne K.J."/>
            <person name="Tettelin H."/>
            <person name="Glass J.I."/>
            <person name="Rusch D."/>
            <person name="Podicherti R."/>
            <person name="Tsui H.-C.T."/>
            <person name="Winkler M.E."/>
        </authorList>
    </citation>
    <scope>NUCLEOTIDE SEQUENCE</scope>
</reference>
<dbReference type="PRINTS" id="PR00150">
    <property type="entry name" value="PEPCARBXLASE"/>
</dbReference>
<gene>
    <name evidence="2" type="ORF">METZ01_LOCUS339965</name>
</gene>
<comment type="catalytic activity">
    <reaction evidence="1">
        <text>oxaloacetate + phosphate = phosphoenolpyruvate + hydrogencarbonate</text>
        <dbReference type="Rhea" id="RHEA:28370"/>
        <dbReference type="ChEBI" id="CHEBI:16452"/>
        <dbReference type="ChEBI" id="CHEBI:17544"/>
        <dbReference type="ChEBI" id="CHEBI:43474"/>
        <dbReference type="ChEBI" id="CHEBI:58702"/>
        <dbReference type="EC" id="4.1.1.31"/>
    </reaction>
</comment>
<dbReference type="InterPro" id="IPR015813">
    <property type="entry name" value="Pyrv/PenolPyrv_kinase-like_dom"/>
</dbReference>
<dbReference type="GO" id="GO:0005829">
    <property type="term" value="C:cytosol"/>
    <property type="evidence" value="ECO:0007669"/>
    <property type="project" value="TreeGrafter"/>
</dbReference>
<name>A0A382QS01_9ZZZZ</name>
<dbReference type="Gene3D" id="1.20.1440.90">
    <property type="entry name" value="Phosphoenolpyruvate/pyruvate domain"/>
    <property type="match status" value="1"/>
</dbReference>
<dbReference type="GO" id="GO:0015977">
    <property type="term" value="P:carbon fixation"/>
    <property type="evidence" value="ECO:0007669"/>
    <property type="project" value="InterPro"/>
</dbReference>
<sequence>KKQNNSNKNIFIEEIFESFFKDRKISTNKIYNIAKNLNIGIVLTAHPTEVKRRTLILKYRKIAEILEQRDLLKNYPSKIKILDKKMYDEFTLIWNTDDLKRKKPKPVDEARWGLAIMEDSLWVTIPKVYRRLNDIFVKNMGKSLPKNFNPIEFGSWMGGDRDGNPNVTANVTKEAILLSRWEASKLYEKELTNLIRSLSIEKCSKKILKKTGKSFEPYRVYLRPLRNKMRSTYTLIEQHLVNKKPLDQNKLISSREEILKPLRVVRESLEQNQSENIASGDLLDLMRRTKCFGINLARLDIRQESSRHSQLVSEILLKKYNINYFKWNE</sequence>
<dbReference type="GO" id="GO:0008964">
    <property type="term" value="F:phosphoenolpyruvate carboxylase activity"/>
    <property type="evidence" value="ECO:0007669"/>
    <property type="project" value="UniProtKB-EC"/>
</dbReference>
<evidence type="ECO:0000256" key="1">
    <source>
        <dbReference type="ARBA" id="ARBA00048995"/>
    </source>
</evidence>
<dbReference type="GO" id="GO:0006099">
    <property type="term" value="P:tricarboxylic acid cycle"/>
    <property type="evidence" value="ECO:0007669"/>
    <property type="project" value="InterPro"/>
</dbReference>
<evidence type="ECO:0000313" key="2">
    <source>
        <dbReference type="EMBL" id="SVC87111.1"/>
    </source>
</evidence>
<dbReference type="AlphaFoldDB" id="A0A382QS01"/>